<evidence type="ECO:0000259" key="1">
    <source>
        <dbReference type="Pfam" id="PF04965"/>
    </source>
</evidence>
<evidence type="ECO:0000313" key="2">
    <source>
        <dbReference type="EMBL" id="MBB5320148.1"/>
    </source>
</evidence>
<dbReference type="Proteomes" id="UP000591735">
    <property type="component" value="Unassembled WGS sequence"/>
</dbReference>
<keyword evidence="3" id="KW-1185">Reference proteome</keyword>
<reference evidence="2 3" key="1">
    <citation type="submission" date="2020-08" db="EMBL/GenBank/DDBJ databases">
        <title>Genomic Encyclopedia of Type Strains, Phase IV (KMG-IV): sequencing the most valuable type-strain genomes for metagenomic binning, comparative biology and taxonomic classification.</title>
        <authorList>
            <person name="Goeker M."/>
        </authorList>
    </citation>
    <scope>NUCLEOTIDE SEQUENCE [LARGE SCALE GENOMIC DNA]</scope>
    <source>
        <strain evidence="2 3">DSM 22359</strain>
    </source>
</reference>
<name>A0A840UH63_9GAMM</name>
<dbReference type="AlphaFoldDB" id="A0A840UH63"/>
<gene>
    <name evidence="2" type="ORF">HNR38_000616</name>
</gene>
<dbReference type="RefSeq" id="WP_183699637.1">
    <property type="nucleotide sequence ID" value="NZ_JACHFE010000001.1"/>
</dbReference>
<dbReference type="Pfam" id="PF04965">
    <property type="entry name" value="GPW_gp25"/>
    <property type="match status" value="1"/>
</dbReference>
<organism evidence="2 3">
    <name type="scientific">Marinobacter oulmenensis</name>
    <dbReference type="NCBI Taxonomy" id="643747"/>
    <lineage>
        <taxon>Bacteria</taxon>
        <taxon>Pseudomonadati</taxon>
        <taxon>Pseudomonadota</taxon>
        <taxon>Gammaproteobacteria</taxon>
        <taxon>Pseudomonadales</taxon>
        <taxon>Marinobacteraceae</taxon>
        <taxon>Marinobacter</taxon>
    </lineage>
</organism>
<dbReference type="InterPro" id="IPR007048">
    <property type="entry name" value="IraD/Gp25-like"/>
</dbReference>
<dbReference type="SUPFAM" id="SSF160719">
    <property type="entry name" value="gpW/gp25-like"/>
    <property type="match status" value="1"/>
</dbReference>
<dbReference type="NCBIfam" id="TIGR03357">
    <property type="entry name" value="VI_zyme"/>
    <property type="match status" value="1"/>
</dbReference>
<sequence>MSDSMQMVPTLLDRLLDNSPNQVTEASPGHRCSVSHYKASVVRDLELLVNTRRELIGGELDAWPSLQGTLLDFGLPDFLSRGVRSTEDRQLIQRQLERTIEHGDRRFSSVRVHLLNPDTHDRILQFRIEAMLSLSEARQHVAFDAVLQVNTRQYKVQNLA</sequence>
<dbReference type="PANTHER" id="PTHR38595">
    <property type="entry name" value="CYTOPLASMIC PROTEIN-RELATED"/>
    <property type="match status" value="1"/>
</dbReference>
<dbReference type="PANTHER" id="PTHR38595:SF1">
    <property type="entry name" value="TYPE VI SECRETION SYSTEM COMPONENT TSSE1"/>
    <property type="match status" value="1"/>
</dbReference>
<dbReference type="InterPro" id="IPR053176">
    <property type="entry name" value="T6SS_TssE1-like"/>
</dbReference>
<evidence type="ECO:0000313" key="3">
    <source>
        <dbReference type="Proteomes" id="UP000591735"/>
    </source>
</evidence>
<dbReference type="EMBL" id="JACHFE010000001">
    <property type="protein sequence ID" value="MBB5320148.1"/>
    <property type="molecule type" value="Genomic_DNA"/>
</dbReference>
<accession>A0A840UH63</accession>
<feature type="domain" description="IraD/Gp25-like" evidence="1">
    <location>
        <begin position="36"/>
        <end position="134"/>
    </location>
</feature>
<comment type="caution">
    <text evidence="2">The sequence shown here is derived from an EMBL/GenBank/DDBJ whole genome shotgun (WGS) entry which is preliminary data.</text>
</comment>
<protein>
    <submittedName>
        <fullName evidence="2">Type VI secretion system protein ImpF</fullName>
    </submittedName>
</protein>
<proteinExistence type="predicted"/>
<dbReference type="InterPro" id="IPR017737">
    <property type="entry name" value="TssE1-like"/>
</dbReference>